<gene>
    <name evidence="1" type="ORF">A6302_02454</name>
</gene>
<organism evidence="1 2">
    <name type="scientific">Methylobrevis pamukkalensis</name>
    <dbReference type="NCBI Taxonomy" id="1439726"/>
    <lineage>
        <taxon>Bacteria</taxon>
        <taxon>Pseudomonadati</taxon>
        <taxon>Pseudomonadota</taxon>
        <taxon>Alphaproteobacteria</taxon>
        <taxon>Hyphomicrobiales</taxon>
        <taxon>Pleomorphomonadaceae</taxon>
        <taxon>Methylobrevis</taxon>
    </lineage>
</organism>
<protein>
    <submittedName>
        <fullName evidence="1">5,6-dimethylbenzimidazole synthase</fullName>
        <ecNumber evidence="1">1.13.11.79</ecNumber>
    </submittedName>
</protein>
<sequence length="58" mass="6839">MGWVSILDPDHVTAILDIPPHWRLVGYFCLGWPAENHVVPELEREGWETRQRPVHLLR</sequence>
<reference evidence="1 2" key="1">
    <citation type="submission" date="2016-07" db="EMBL/GenBank/DDBJ databases">
        <title>Draft Genome Sequence of Methylobrevis pamukkalensis PK2.</title>
        <authorList>
            <person name="Vasilenko O.V."/>
            <person name="Doronina N.V."/>
            <person name="Shmareva M.N."/>
            <person name="Tarlachkov S.V."/>
            <person name="Mustakhimov I."/>
            <person name="Trotsenko Y.A."/>
        </authorList>
    </citation>
    <scope>NUCLEOTIDE SEQUENCE [LARGE SCALE GENOMIC DNA]</scope>
    <source>
        <strain evidence="1 2">PK2</strain>
    </source>
</reference>
<dbReference type="GO" id="GO:0102919">
    <property type="term" value="F:5,6-dimethylbenzimidazole synthase activity"/>
    <property type="evidence" value="ECO:0007669"/>
    <property type="project" value="UniProtKB-EC"/>
</dbReference>
<accession>A0A1E3H1N3</accession>
<keyword evidence="2" id="KW-1185">Reference proteome</keyword>
<dbReference type="InterPro" id="IPR000415">
    <property type="entry name" value="Nitroreductase-like"/>
</dbReference>
<dbReference type="EC" id="1.13.11.79" evidence="1"/>
<evidence type="ECO:0000313" key="1">
    <source>
        <dbReference type="EMBL" id="ODN70243.1"/>
    </source>
</evidence>
<dbReference type="SUPFAM" id="SSF55469">
    <property type="entry name" value="FMN-dependent nitroreductase-like"/>
    <property type="match status" value="1"/>
</dbReference>
<dbReference type="EMBL" id="MCRJ01000057">
    <property type="protein sequence ID" value="ODN70243.1"/>
    <property type="molecule type" value="Genomic_DNA"/>
</dbReference>
<name>A0A1E3H1N3_9HYPH</name>
<proteinExistence type="predicted"/>
<keyword evidence="1" id="KW-0560">Oxidoreductase</keyword>
<dbReference type="Proteomes" id="UP000094622">
    <property type="component" value="Unassembled WGS sequence"/>
</dbReference>
<evidence type="ECO:0000313" key="2">
    <source>
        <dbReference type="Proteomes" id="UP000094622"/>
    </source>
</evidence>
<comment type="caution">
    <text evidence="1">The sequence shown here is derived from an EMBL/GenBank/DDBJ whole genome shotgun (WGS) entry which is preliminary data.</text>
</comment>
<dbReference type="Gene3D" id="3.40.109.10">
    <property type="entry name" value="NADH Oxidase"/>
    <property type="match status" value="1"/>
</dbReference>
<dbReference type="AlphaFoldDB" id="A0A1E3H1N3"/>